<accession>A0A2X0MBP5</accession>
<dbReference type="EMBL" id="FQNC01000012">
    <property type="protein sequence ID" value="SGY14211.1"/>
    <property type="molecule type" value="Genomic_DNA"/>
</dbReference>
<evidence type="ECO:0000313" key="1">
    <source>
        <dbReference type="EMBL" id="SGY14211.1"/>
    </source>
</evidence>
<dbReference type="AlphaFoldDB" id="A0A2X0MBP5"/>
<protein>
    <submittedName>
        <fullName evidence="1">BQ5605_C010g06102 protein</fullName>
    </submittedName>
</protein>
<evidence type="ECO:0000313" key="2">
    <source>
        <dbReference type="Proteomes" id="UP000249464"/>
    </source>
</evidence>
<dbReference type="Proteomes" id="UP000249464">
    <property type="component" value="Unassembled WGS sequence"/>
</dbReference>
<proteinExistence type="predicted"/>
<organism evidence="1 2">
    <name type="scientific">Microbotryum silenes-dioicae</name>
    <dbReference type="NCBI Taxonomy" id="796604"/>
    <lineage>
        <taxon>Eukaryota</taxon>
        <taxon>Fungi</taxon>
        <taxon>Dikarya</taxon>
        <taxon>Basidiomycota</taxon>
        <taxon>Pucciniomycotina</taxon>
        <taxon>Microbotryomycetes</taxon>
        <taxon>Microbotryales</taxon>
        <taxon>Microbotryaceae</taxon>
        <taxon>Microbotryum</taxon>
    </lineage>
</organism>
<sequence length="514" mass="57849">MCHLSKASSVGTIFWTKYGACGRGDRQLRDRFLVLSCSCRWLVIRGDDGPQLAVKVHLDKHFEDMIDAYQSPPIQAHATINARSLIPHRTTRDAMEVGGYIVRILSHYHLFQVFSYTQTPKDLTVIQIPYISEEREHFRSSYSNTYFPARLCCPNTLPDTTTQPSYSTPTILSIPSVEGCQLPHPMSNLRPVTHSSVSPNPVFCAAKPGSYFPAELLADLPEKTYPCPTPNSSTPYQQSITSSGGSDWFPTFTHFPRIRPQTSNLFQASLFHLLLPLALPQYDFSRSARVPKPVIENDCTPIRNTQPLSHRLIVSNLPAISGDIAKQTAEATLEHLSETGIGPNDQSAFFESNKVGYPTGLSDPPQSRYKALDTDYFEIIGPENDIQYTTPEIAGRLEMMNRCGSGCVLRIGVQLFSMKGFGTIAEREKSYCGRASGSRRWKSEAWKRWFTPIFHPPPRLPAPEGRWCKLATIASTSEVCYSIFYWNAHHFRMQRLRPYSGKVPECRNQVTSAR</sequence>
<name>A0A2X0MBP5_9BASI</name>
<reference evidence="1 2" key="1">
    <citation type="submission" date="2016-11" db="EMBL/GenBank/DDBJ databases">
        <authorList>
            <person name="Jaros S."/>
            <person name="Januszkiewicz K."/>
            <person name="Wedrychowicz H."/>
        </authorList>
    </citation>
    <scope>NUCLEOTIDE SEQUENCE [LARGE SCALE GENOMIC DNA]</scope>
</reference>
<gene>
    <name evidence="1" type="primary">BQ5605_C010g06102</name>
    <name evidence="1" type="ORF">BQ5605_C010G06102</name>
</gene>
<keyword evidence="2" id="KW-1185">Reference proteome</keyword>